<comment type="similarity">
    <text evidence="3">Belongs to the peptidase M24B family.</text>
</comment>
<evidence type="ECO:0000256" key="5">
    <source>
        <dbReference type="ARBA" id="ARBA00022670"/>
    </source>
</evidence>
<dbReference type="InterPro" id="IPR029149">
    <property type="entry name" value="Creatin/AminoP/Spt16_N"/>
</dbReference>
<dbReference type="Pfam" id="PF00557">
    <property type="entry name" value="Peptidase_M24"/>
    <property type="match status" value="1"/>
</dbReference>
<dbReference type="Proteomes" id="UP000199527">
    <property type="component" value="Unassembled WGS sequence"/>
</dbReference>
<proteinExistence type="inferred from homology"/>
<dbReference type="SMART" id="SM01011">
    <property type="entry name" value="AMP_N"/>
    <property type="match status" value="1"/>
</dbReference>
<keyword evidence="7" id="KW-0378">Hydrolase</keyword>
<evidence type="ECO:0000256" key="7">
    <source>
        <dbReference type="ARBA" id="ARBA00022801"/>
    </source>
</evidence>
<keyword evidence="5" id="KW-0645">Protease</keyword>
<dbReference type="CDD" id="cd01087">
    <property type="entry name" value="Prolidase"/>
    <property type="match status" value="1"/>
</dbReference>
<dbReference type="GO" id="GO:0006508">
    <property type="term" value="P:proteolysis"/>
    <property type="evidence" value="ECO:0007669"/>
    <property type="project" value="UniProtKB-KW"/>
</dbReference>
<dbReference type="EMBL" id="FNEM01000003">
    <property type="protein sequence ID" value="SDI74722.1"/>
    <property type="molecule type" value="Genomic_DNA"/>
</dbReference>
<dbReference type="Gene3D" id="3.90.230.10">
    <property type="entry name" value="Creatinase/methionine aminopeptidase superfamily"/>
    <property type="match status" value="1"/>
</dbReference>
<keyword evidence="12" id="KW-1185">Reference proteome</keyword>
<evidence type="ECO:0000313" key="11">
    <source>
        <dbReference type="EMBL" id="SDI74722.1"/>
    </source>
</evidence>
<dbReference type="PANTHER" id="PTHR43226">
    <property type="entry name" value="XAA-PRO AMINOPEPTIDASE 3"/>
    <property type="match status" value="1"/>
</dbReference>
<evidence type="ECO:0000256" key="4">
    <source>
        <dbReference type="ARBA" id="ARBA00012574"/>
    </source>
</evidence>
<comment type="cofactor">
    <cofactor evidence="2">
        <name>Mn(2+)</name>
        <dbReference type="ChEBI" id="CHEBI:29035"/>
    </cofactor>
</comment>
<sequence>MINEGHTMVHLHRRQQLMESIGPAGAIILVAYPERPRSKNINYRFVQDKDFFYLTGFEEPDAVALLRPGHELAFIMFSRPKNAYQETSYGERAGIEGCIHQYGADAAYSLDELAQRLPELLEDRTDILISDELDQYSDSLWQWCNQQRHNAGFDEIKYYRSLRPLAGVLHPMRVIKDGHEIEKLRTAINASCSAHRQVIAHLRPGINEAELSAQFNLELARHGCVSDPYPNIVAGGERAMCLHYDHNNHRLEAGALLLIDAGGEFGHYSADITRTYPVSGHFNDAQKTLYQLVLCAIDAAIAEARPGATWNRLYDTAMTVLTRGLIELGILSGPEEHALAQERHKAYTVHKTGHWLGLDVHDVGPYRDRQGQWRRLEAGMVLTIEPGLYFSNQDLSVDPKWRGIAIRIEDDILITPTGCEVLSANAPRTIEEIEALMA</sequence>
<evidence type="ECO:0000256" key="8">
    <source>
        <dbReference type="ARBA" id="ARBA00023049"/>
    </source>
</evidence>
<dbReference type="InterPro" id="IPR000994">
    <property type="entry name" value="Pept_M24"/>
</dbReference>
<evidence type="ECO:0000256" key="9">
    <source>
        <dbReference type="ARBA" id="ARBA00023211"/>
    </source>
</evidence>
<dbReference type="InterPro" id="IPR036005">
    <property type="entry name" value="Creatinase/aminopeptidase-like"/>
</dbReference>
<dbReference type="Gene3D" id="3.40.350.10">
    <property type="entry name" value="Creatinase/prolidase N-terminal domain"/>
    <property type="match status" value="1"/>
</dbReference>
<dbReference type="OrthoDB" id="9806388at2"/>
<name>A0A1G8N3G1_9GAMM</name>
<keyword evidence="8" id="KW-0482">Metalloprotease</keyword>
<keyword evidence="6" id="KW-0479">Metal-binding</keyword>
<keyword evidence="9" id="KW-0464">Manganese</keyword>
<protein>
    <recommendedName>
        <fullName evidence="4">Xaa-Pro aminopeptidase</fullName>
        <ecNumber evidence="4">3.4.11.9</ecNumber>
    </recommendedName>
</protein>
<feature type="domain" description="Aminopeptidase P N-terminal" evidence="10">
    <location>
        <begin position="6"/>
        <end position="138"/>
    </location>
</feature>
<evidence type="ECO:0000256" key="2">
    <source>
        <dbReference type="ARBA" id="ARBA00001936"/>
    </source>
</evidence>
<dbReference type="GO" id="GO:0030145">
    <property type="term" value="F:manganese ion binding"/>
    <property type="evidence" value="ECO:0007669"/>
    <property type="project" value="InterPro"/>
</dbReference>
<accession>A0A1G8N3G1</accession>
<dbReference type="EC" id="3.4.11.9" evidence="4"/>
<dbReference type="GO" id="GO:0070006">
    <property type="term" value="F:metalloaminopeptidase activity"/>
    <property type="evidence" value="ECO:0007669"/>
    <property type="project" value="InterPro"/>
</dbReference>
<comment type="catalytic activity">
    <reaction evidence="1">
        <text>Release of any N-terminal amino acid, including proline, that is linked to proline, even from a dipeptide or tripeptide.</text>
        <dbReference type="EC" id="3.4.11.9"/>
    </reaction>
</comment>
<dbReference type="GO" id="GO:0005829">
    <property type="term" value="C:cytosol"/>
    <property type="evidence" value="ECO:0007669"/>
    <property type="project" value="TreeGrafter"/>
</dbReference>
<keyword evidence="11" id="KW-0031">Aminopeptidase</keyword>
<dbReference type="PANTHER" id="PTHR43226:SF4">
    <property type="entry name" value="XAA-PRO AMINOPEPTIDASE 3"/>
    <property type="match status" value="1"/>
</dbReference>
<dbReference type="Pfam" id="PF05195">
    <property type="entry name" value="AMP_N"/>
    <property type="match status" value="1"/>
</dbReference>
<evidence type="ECO:0000256" key="3">
    <source>
        <dbReference type="ARBA" id="ARBA00008766"/>
    </source>
</evidence>
<dbReference type="SUPFAM" id="SSF55920">
    <property type="entry name" value="Creatinase/aminopeptidase"/>
    <property type="match status" value="1"/>
</dbReference>
<dbReference type="InterPro" id="IPR007865">
    <property type="entry name" value="Aminopep_P_N"/>
</dbReference>
<evidence type="ECO:0000256" key="1">
    <source>
        <dbReference type="ARBA" id="ARBA00001424"/>
    </source>
</evidence>
<gene>
    <name evidence="11" type="ORF">SAMN04488540_1036</name>
</gene>
<evidence type="ECO:0000259" key="10">
    <source>
        <dbReference type="SMART" id="SM01011"/>
    </source>
</evidence>
<dbReference type="SUPFAM" id="SSF53092">
    <property type="entry name" value="Creatinase/prolidase N-terminal domain"/>
    <property type="match status" value="1"/>
</dbReference>
<organism evidence="11 12">
    <name type="scientific">Ferrimonas sediminum</name>
    <dbReference type="NCBI Taxonomy" id="718193"/>
    <lineage>
        <taxon>Bacteria</taxon>
        <taxon>Pseudomonadati</taxon>
        <taxon>Pseudomonadota</taxon>
        <taxon>Gammaproteobacteria</taxon>
        <taxon>Alteromonadales</taxon>
        <taxon>Ferrimonadaceae</taxon>
        <taxon>Ferrimonas</taxon>
    </lineage>
</organism>
<evidence type="ECO:0000256" key="6">
    <source>
        <dbReference type="ARBA" id="ARBA00022723"/>
    </source>
</evidence>
<reference evidence="12" key="1">
    <citation type="submission" date="2016-10" db="EMBL/GenBank/DDBJ databases">
        <authorList>
            <person name="Varghese N."/>
            <person name="Submissions S."/>
        </authorList>
    </citation>
    <scope>NUCLEOTIDE SEQUENCE [LARGE SCALE GENOMIC DNA]</scope>
    <source>
        <strain evidence="12">DSM 23317</strain>
    </source>
</reference>
<evidence type="ECO:0000313" key="12">
    <source>
        <dbReference type="Proteomes" id="UP000199527"/>
    </source>
</evidence>
<dbReference type="AlphaFoldDB" id="A0A1G8N3G1"/>
<dbReference type="InterPro" id="IPR052433">
    <property type="entry name" value="X-Pro_dipept-like"/>
</dbReference>
<dbReference type="RefSeq" id="WP_090362704.1">
    <property type="nucleotide sequence ID" value="NZ_FNEM01000003.1"/>
</dbReference>